<feature type="compositionally biased region" description="Basic residues" evidence="3">
    <location>
        <begin position="622"/>
        <end position="631"/>
    </location>
</feature>
<feature type="domain" description="SET" evidence="4">
    <location>
        <begin position="380"/>
        <end position="508"/>
    </location>
</feature>
<feature type="region of interest" description="Disordered" evidence="3">
    <location>
        <begin position="514"/>
        <end position="667"/>
    </location>
</feature>
<dbReference type="PANTHER" id="PTHR45747:SF4">
    <property type="entry name" value="HISTONE-LYSINE N-METHYLTRANSFERASE E(Z)"/>
    <property type="match status" value="1"/>
</dbReference>
<feature type="compositionally biased region" description="Polar residues" evidence="3">
    <location>
        <begin position="570"/>
        <end position="580"/>
    </location>
</feature>
<keyword evidence="2" id="KW-0804">Transcription</keyword>
<evidence type="ECO:0000256" key="3">
    <source>
        <dbReference type="SAM" id="MobiDB-lite"/>
    </source>
</evidence>
<name>A0AAD5VTY6_9AGAR</name>
<evidence type="ECO:0000313" key="5">
    <source>
        <dbReference type="EMBL" id="KAJ3567434.1"/>
    </source>
</evidence>
<proteinExistence type="predicted"/>
<gene>
    <name evidence="5" type="ORF">NP233_g6368</name>
</gene>
<dbReference type="SMART" id="SM00317">
    <property type="entry name" value="SET"/>
    <property type="match status" value="1"/>
</dbReference>
<evidence type="ECO:0000313" key="6">
    <source>
        <dbReference type="Proteomes" id="UP001213000"/>
    </source>
</evidence>
<dbReference type="InterPro" id="IPR046341">
    <property type="entry name" value="SET_dom_sf"/>
</dbReference>
<sequence length="667" mass="74275">MSLRNAPALTPRSNDSDHAALVAQVYRANWAEFFEWKREDSKKALTSLLVSAPQTEGDTLDDASSDYEDESVVETASYDLDVIRSRVRITEFIIPPSSTQPTPTATTYLTPVRTRVQNQLSTYQGYSSTTLLRRSILIGDDPNPMPFLPFSDDARFNHDGFANDHYDTFSWQDNVGESKRGDVGGFSCLDPDVEVICAQSVKELLDRESKFDLEQILATDVMPKNLVRNVELYVGARRRDYPSWPPNDPLHPTNAPYHPDYTTIAQTPIQILSNLVQYFCISDCLHGYCNTHSNEQRPLPPSIPPTLTNESLYNSISTRTHLHPRTPARIADLAPQPTPVPAPSMTLTVPDFVSARFLPLPQTTTRTSVYEDGIPPRISARILQYNTVDTKLRGIVHRSTWGLGYYLLESAREGDLITEYVGDLIYELTVRSRDAVAAHTNRQYMFKLNSVLTVDGTTTGNESRYINHAPSEKANVQAHVRLVNSEHRIGIFASKDIKLGTELLLDYGSDFFHTHPSSQTQAQARTRTQVQTPKLKHTTSQSQNAHSRSNIATPPPNPISDSPLILSASFLPSPSTSPKMSSQQQRTSSPTPFPRGTKSSRNASGLEPPTVKLKSISQQPARARRPARTTRRAFISETSLQEETVPRGDEESEYNAVSGESDESSEG</sequence>
<organism evidence="5 6">
    <name type="scientific">Leucocoprinus birnbaumii</name>
    <dbReference type="NCBI Taxonomy" id="56174"/>
    <lineage>
        <taxon>Eukaryota</taxon>
        <taxon>Fungi</taxon>
        <taxon>Dikarya</taxon>
        <taxon>Basidiomycota</taxon>
        <taxon>Agaricomycotina</taxon>
        <taxon>Agaricomycetes</taxon>
        <taxon>Agaricomycetidae</taxon>
        <taxon>Agaricales</taxon>
        <taxon>Agaricineae</taxon>
        <taxon>Agaricaceae</taxon>
        <taxon>Leucocoprinus</taxon>
    </lineage>
</organism>
<dbReference type="GO" id="GO:0031507">
    <property type="term" value="P:heterochromatin formation"/>
    <property type="evidence" value="ECO:0007669"/>
    <property type="project" value="TreeGrafter"/>
</dbReference>
<feature type="compositionally biased region" description="Polar residues" evidence="3">
    <location>
        <begin position="538"/>
        <end position="552"/>
    </location>
</feature>
<dbReference type="InterPro" id="IPR001214">
    <property type="entry name" value="SET_dom"/>
</dbReference>
<feature type="compositionally biased region" description="Low complexity" evidence="3">
    <location>
        <begin position="581"/>
        <end position="590"/>
    </location>
</feature>
<dbReference type="InterPro" id="IPR045318">
    <property type="entry name" value="EZH1/2-like"/>
</dbReference>
<evidence type="ECO:0000259" key="4">
    <source>
        <dbReference type="PROSITE" id="PS50280"/>
    </source>
</evidence>
<feature type="compositionally biased region" description="Low complexity" evidence="3">
    <location>
        <begin position="519"/>
        <end position="532"/>
    </location>
</feature>
<dbReference type="AlphaFoldDB" id="A0AAD5VTY6"/>
<dbReference type="Pfam" id="PF00856">
    <property type="entry name" value="SET"/>
    <property type="match status" value="1"/>
</dbReference>
<dbReference type="PANTHER" id="PTHR45747">
    <property type="entry name" value="HISTONE-LYSINE N-METHYLTRANSFERASE E(Z)"/>
    <property type="match status" value="1"/>
</dbReference>
<dbReference type="PROSITE" id="PS50280">
    <property type="entry name" value="SET"/>
    <property type="match status" value="1"/>
</dbReference>
<evidence type="ECO:0000256" key="2">
    <source>
        <dbReference type="ARBA" id="ARBA00023163"/>
    </source>
</evidence>
<dbReference type="GO" id="GO:0003682">
    <property type="term" value="F:chromatin binding"/>
    <property type="evidence" value="ECO:0007669"/>
    <property type="project" value="TreeGrafter"/>
</dbReference>
<protein>
    <recommendedName>
        <fullName evidence="4">SET domain-containing protein</fullName>
    </recommendedName>
</protein>
<reference evidence="5" key="1">
    <citation type="submission" date="2022-07" db="EMBL/GenBank/DDBJ databases">
        <title>Genome Sequence of Leucocoprinus birnbaumii.</title>
        <authorList>
            <person name="Buettner E."/>
        </authorList>
    </citation>
    <scope>NUCLEOTIDE SEQUENCE</scope>
    <source>
        <strain evidence="5">VT141</strain>
    </source>
</reference>
<dbReference type="EMBL" id="JANIEX010000413">
    <property type="protein sequence ID" value="KAJ3567434.1"/>
    <property type="molecule type" value="Genomic_DNA"/>
</dbReference>
<dbReference type="Gene3D" id="2.170.270.10">
    <property type="entry name" value="SET domain"/>
    <property type="match status" value="1"/>
</dbReference>
<dbReference type="Proteomes" id="UP001213000">
    <property type="component" value="Unassembled WGS sequence"/>
</dbReference>
<evidence type="ECO:0000256" key="1">
    <source>
        <dbReference type="ARBA" id="ARBA00023015"/>
    </source>
</evidence>
<keyword evidence="1" id="KW-0805">Transcription regulation</keyword>
<dbReference type="GO" id="GO:0005634">
    <property type="term" value="C:nucleus"/>
    <property type="evidence" value="ECO:0007669"/>
    <property type="project" value="TreeGrafter"/>
</dbReference>
<keyword evidence="6" id="KW-1185">Reference proteome</keyword>
<dbReference type="SUPFAM" id="SSF82199">
    <property type="entry name" value="SET domain"/>
    <property type="match status" value="1"/>
</dbReference>
<comment type="caution">
    <text evidence="5">The sequence shown here is derived from an EMBL/GenBank/DDBJ whole genome shotgun (WGS) entry which is preliminary data.</text>
</comment>
<dbReference type="GO" id="GO:0046976">
    <property type="term" value="F:histone H3K27 methyltransferase activity"/>
    <property type="evidence" value="ECO:0007669"/>
    <property type="project" value="TreeGrafter"/>
</dbReference>
<accession>A0AAD5VTY6</accession>